<keyword evidence="4" id="KW-1185">Reference proteome</keyword>
<organism evidence="3 4">
    <name type="scientific">Hypocrea atroviridis (strain ATCC 20476 / IMI 206040)</name>
    <name type="common">Trichoderma atroviride</name>
    <dbReference type="NCBI Taxonomy" id="452589"/>
    <lineage>
        <taxon>Eukaryota</taxon>
        <taxon>Fungi</taxon>
        <taxon>Dikarya</taxon>
        <taxon>Ascomycota</taxon>
        <taxon>Pezizomycotina</taxon>
        <taxon>Sordariomycetes</taxon>
        <taxon>Hypocreomycetidae</taxon>
        <taxon>Hypocreales</taxon>
        <taxon>Hypocreaceae</taxon>
        <taxon>Trichoderma</taxon>
    </lineage>
</organism>
<evidence type="ECO:0000256" key="1">
    <source>
        <dbReference type="SAM" id="Phobius"/>
    </source>
</evidence>
<keyword evidence="2" id="KW-0732">Signal</keyword>
<dbReference type="AlphaFoldDB" id="G9NIT2"/>
<dbReference type="EMBL" id="ABDG02000016">
    <property type="protein sequence ID" value="EHK49692.1"/>
    <property type="molecule type" value="Genomic_DNA"/>
</dbReference>
<feature type="signal peptide" evidence="2">
    <location>
        <begin position="1"/>
        <end position="16"/>
    </location>
</feature>
<gene>
    <name evidence="3" type="ORF">TRIATDRAFT_304684</name>
</gene>
<sequence length="69" mass="7190">MVQGTSNSWFLLLVSASGFCFWFAFRQPQTPGLGRGLAGTRSAAQIDADVAGFVHWQVAADSAGGDGKA</sequence>
<accession>G9NIT2</accession>
<evidence type="ECO:0000256" key="2">
    <source>
        <dbReference type="SAM" id="SignalP"/>
    </source>
</evidence>
<comment type="caution">
    <text evidence="3">The sequence shown here is derived from an EMBL/GenBank/DDBJ whole genome shotgun (WGS) entry which is preliminary data.</text>
</comment>
<feature type="transmembrane region" description="Helical" evidence="1">
    <location>
        <begin position="6"/>
        <end position="25"/>
    </location>
</feature>
<reference evidence="3 4" key="1">
    <citation type="journal article" date="2011" name="Genome Biol.">
        <title>Comparative genome sequence analysis underscores mycoparasitism as the ancestral life style of Trichoderma.</title>
        <authorList>
            <person name="Kubicek C.P."/>
            <person name="Herrera-Estrella A."/>
            <person name="Seidl-Seiboth V."/>
            <person name="Martinez D.A."/>
            <person name="Druzhinina I.S."/>
            <person name="Thon M."/>
            <person name="Zeilinger S."/>
            <person name="Casas-Flores S."/>
            <person name="Horwitz B.A."/>
            <person name="Mukherjee P.K."/>
            <person name="Mukherjee M."/>
            <person name="Kredics L."/>
            <person name="Alcaraz L.D."/>
            <person name="Aerts A."/>
            <person name="Antal Z."/>
            <person name="Atanasova L."/>
            <person name="Cervantes-Badillo M.G."/>
            <person name="Challacombe J."/>
            <person name="Chertkov O."/>
            <person name="McCluskey K."/>
            <person name="Coulpier F."/>
            <person name="Deshpande N."/>
            <person name="von Doehren H."/>
            <person name="Ebbole D.J."/>
            <person name="Esquivel-Naranjo E.U."/>
            <person name="Fekete E."/>
            <person name="Flipphi M."/>
            <person name="Glaser F."/>
            <person name="Gomez-Rodriguez E.Y."/>
            <person name="Gruber S."/>
            <person name="Han C."/>
            <person name="Henrissat B."/>
            <person name="Hermosa R."/>
            <person name="Hernandez-Onate M."/>
            <person name="Karaffa L."/>
            <person name="Kosti I."/>
            <person name="Le Crom S."/>
            <person name="Lindquist E."/>
            <person name="Lucas S."/>
            <person name="Luebeck M."/>
            <person name="Luebeck P.S."/>
            <person name="Margeot A."/>
            <person name="Metz B."/>
            <person name="Misra M."/>
            <person name="Nevalainen H."/>
            <person name="Omann M."/>
            <person name="Packer N."/>
            <person name="Perrone G."/>
            <person name="Uresti-Rivera E.E."/>
            <person name="Salamov A."/>
            <person name="Schmoll M."/>
            <person name="Seiboth B."/>
            <person name="Shapiro H."/>
            <person name="Sukno S."/>
            <person name="Tamayo-Ramos J.A."/>
            <person name="Tisch D."/>
            <person name="Wiest A."/>
            <person name="Wilkinson H.H."/>
            <person name="Zhang M."/>
            <person name="Coutinho P.M."/>
            <person name="Kenerley C.M."/>
            <person name="Monte E."/>
            <person name="Baker S.E."/>
            <person name="Grigoriev I.V."/>
        </authorList>
    </citation>
    <scope>NUCLEOTIDE SEQUENCE [LARGE SCALE GENOMIC DNA]</scope>
    <source>
        <strain evidence="4">ATCC 20476 / IMI 206040</strain>
    </source>
</reference>
<keyword evidence="1" id="KW-1133">Transmembrane helix</keyword>
<keyword evidence="1" id="KW-0812">Transmembrane</keyword>
<feature type="chain" id="PRO_5003524567" evidence="2">
    <location>
        <begin position="17"/>
        <end position="69"/>
    </location>
</feature>
<name>G9NIT2_HYPAI</name>
<evidence type="ECO:0000313" key="4">
    <source>
        <dbReference type="Proteomes" id="UP000005426"/>
    </source>
</evidence>
<proteinExistence type="predicted"/>
<keyword evidence="1" id="KW-0472">Membrane</keyword>
<dbReference type="Proteomes" id="UP000005426">
    <property type="component" value="Unassembled WGS sequence"/>
</dbReference>
<dbReference type="HOGENOM" id="CLU_2776248_0_0_1"/>
<evidence type="ECO:0000313" key="3">
    <source>
        <dbReference type="EMBL" id="EHK49692.1"/>
    </source>
</evidence>
<protein>
    <submittedName>
        <fullName evidence="3">Uncharacterized protein</fullName>
    </submittedName>
</protein>